<dbReference type="RefSeq" id="XP_027772546.1">
    <property type="nucleotide sequence ID" value="XM_027916745.1"/>
</dbReference>
<evidence type="ECO:0000313" key="2">
    <source>
        <dbReference type="RefSeq" id="XP_027772545.1"/>
    </source>
</evidence>
<organism evidence="1 2">
    <name type="scientific">Solanum pennellii</name>
    <name type="common">Tomato</name>
    <name type="synonym">Lycopersicon pennellii</name>
    <dbReference type="NCBI Taxonomy" id="28526"/>
    <lineage>
        <taxon>Eukaryota</taxon>
        <taxon>Viridiplantae</taxon>
        <taxon>Streptophyta</taxon>
        <taxon>Embryophyta</taxon>
        <taxon>Tracheophyta</taxon>
        <taxon>Spermatophyta</taxon>
        <taxon>Magnoliopsida</taxon>
        <taxon>eudicotyledons</taxon>
        <taxon>Gunneridae</taxon>
        <taxon>Pentapetalae</taxon>
        <taxon>asterids</taxon>
        <taxon>lamiids</taxon>
        <taxon>Solanales</taxon>
        <taxon>Solanaceae</taxon>
        <taxon>Solanoideae</taxon>
        <taxon>Solaneae</taxon>
        <taxon>Solanum</taxon>
        <taxon>Solanum subgen. Lycopersicon</taxon>
    </lineage>
</organism>
<gene>
    <name evidence="2 3" type="primary">LOC114076947</name>
</gene>
<dbReference type="Proteomes" id="UP000694930">
    <property type="component" value="Chromosome 4"/>
</dbReference>
<dbReference type="RefSeq" id="XP_027772545.1">
    <property type="nucleotide sequence ID" value="XM_027916744.1"/>
</dbReference>
<reference evidence="1" key="1">
    <citation type="journal article" date="2014" name="Nat. Genet.">
        <title>The genome of the stress-tolerant wild tomato species Solanum pennellii.</title>
        <authorList>
            <person name="Bolger A."/>
            <person name="Scossa F."/>
            <person name="Bolger M.E."/>
            <person name="Lanz C."/>
            <person name="Maumus F."/>
            <person name="Tohge T."/>
            <person name="Quesneville H."/>
            <person name="Alseekh S."/>
            <person name="Sorensen I."/>
            <person name="Lichtenstein G."/>
            <person name="Fich E.A."/>
            <person name="Conte M."/>
            <person name="Keller H."/>
            <person name="Schneeberger K."/>
            <person name="Schwacke R."/>
            <person name="Ofner I."/>
            <person name="Vrebalov J."/>
            <person name="Xu Y."/>
            <person name="Osorio S."/>
            <person name="Aflitos S.A."/>
            <person name="Schijlen E."/>
            <person name="Jimenez-Gomez J.M."/>
            <person name="Ryngajllo M."/>
            <person name="Kimura S."/>
            <person name="Kumar R."/>
            <person name="Koenig D."/>
            <person name="Headland L.R."/>
            <person name="Maloof J.N."/>
            <person name="Sinha N."/>
            <person name="van Ham R.C."/>
            <person name="Lankhorst R.K."/>
            <person name="Mao L."/>
            <person name="Vogel A."/>
            <person name="Arsova B."/>
            <person name="Panstruga R."/>
            <person name="Fei Z."/>
            <person name="Rose J.K."/>
            <person name="Zamir D."/>
            <person name="Carrari F."/>
            <person name="Giovannoni J.J."/>
            <person name="Weigel D."/>
            <person name="Usadel B."/>
            <person name="Fernie A.R."/>
        </authorList>
    </citation>
    <scope>NUCLEOTIDE SEQUENCE [LARGE SCALE GENOMIC DNA]</scope>
</reference>
<evidence type="ECO:0000313" key="3">
    <source>
        <dbReference type="RefSeq" id="XP_027772546.1"/>
    </source>
</evidence>
<keyword evidence="1" id="KW-1185">Reference proteome</keyword>
<accession>A0ABM1V9X7</accession>
<evidence type="ECO:0000313" key="1">
    <source>
        <dbReference type="Proteomes" id="UP000694930"/>
    </source>
</evidence>
<proteinExistence type="predicted"/>
<protein>
    <submittedName>
        <fullName evidence="2 3">Uncharacterized protein LOC114076947 isoform X1</fullName>
    </submittedName>
</protein>
<dbReference type="GeneID" id="114076947"/>
<name>A0ABM1V9X7_SOLPN</name>
<sequence>MTTSVHHSLPFYEQLPDSLKVENTTTHLRKMKKVSLNVKRSYIAPFQMKEHDMFLDNLDNLLKERLWKKSTPDGYISYVRLLADQRYCAANHQVRPTQPQDNFNKRKIIQSSNHFSNKNNR</sequence>
<reference evidence="2 3" key="2">
    <citation type="submission" date="2025-05" db="UniProtKB">
        <authorList>
            <consortium name="RefSeq"/>
        </authorList>
    </citation>
    <scope>IDENTIFICATION</scope>
</reference>